<keyword evidence="2" id="KW-0012">Acyltransferase</keyword>
<dbReference type="InterPro" id="IPR050832">
    <property type="entry name" value="Bact_Acetyltransf"/>
</dbReference>
<evidence type="ECO:0000259" key="3">
    <source>
        <dbReference type="PROSITE" id="PS51186"/>
    </source>
</evidence>
<evidence type="ECO:0000313" key="4">
    <source>
        <dbReference type="EMBL" id="KAJ2893838.1"/>
    </source>
</evidence>
<dbReference type="GO" id="GO:0016747">
    <property type="term" value="F:acyltransferase activity, transferring groups other than amino-acyl groups"/>
    <property type="evidence" value="ECO:0007669"/>
    <property type="project" value="InterPro"/>
</dbReference>
<dbReference type="CDD" id="cd04301">
    <property type="entry name" value="NAT_SF"/>
    <property type="match status" value="1"/>
</dbReference>
<reference evidence="4" key="1">
    <citation type="submission" date="2022-07" db="EMBL/GenBank/DDBJ databases">
        <title>Draft genome sequence of Zalerion maritima ATCC 34329, a (micro)plastics degrading marine fungus.</title>
        <authorList>
            <person name="Paco A."/>
            <person name="Goncalves M.F.M."/>
            <person name="Rocha-Santos T.A.P."/>
            <person name="Alves A."/>
        </authorList>
    </citation>
    <scope>NUCLEOTIDE SEQUENCE</scope>
    <source>
        <strain evidence="4">ATCC 34329</strain>
    </source>
</reference>
<comment type="caution">
    <text evidence="4">The sequence shown here is derived from an EMBL/GenBank/DDBJ whole genome shotgun (WGS) entry which is preliminary data.</text>
</comment>
<accession>A0AAD5RHU4</accession>
<protein>
    <submittedName>
        <fullName evidence="4">Acetyltransferase</fullName>
    </submittedName>
</protein>
<dbReference type="EMBL" id="JAKWBI020000561">
    <property type="protein sequence ID" value="KAJ2893838.1"/>
    <property type="molecule type" value="Genomic_DNA"/>
</dbReference>
<keyword evidence="5" id="KW-1185">Reference proteome</keyword>
<dbReference type="AlphaFoldDB" id="A0AAD5RHU4"/>
<gene>
    <name evidence="4" type="ORF">MKZ38_008195</name>
</gene>
<evidence type="ECO:0000313" key="5">
    <source>
        <dbReference type="Proteomes" id="UP001201980"/>
    </source>
</evidence>
<feature type="domain" description="N-acetyltransferase" evidence="3">
    <location>
        <begin position="36"/>
        <end position="183"/>
    </location>
</feature>
<dbReference type="PANTHER" id="PTHR43877">
    <property type="entry name" value="AMINOALKYLPHOSPHONATE N-ACETYLTRANSFERASE-RELATED-RELATED"/>
    <property type="match status" value="1"/>
</dbReference>
<sequence>MPTSSYVFTQAEHAHLTPYLAALHASCITHDSTIATFLPPLNHDKLLTFWKEGIAEANSGKRLIMILLDESDPGSRAKGTELVGVATMVMPQTETGPFRGFIEKVFVSTKARRKGYGRRLMAAVEMEAVGRGRTLLMIDTEQGSAAESFYRSLNFIEVGKIPNYGASPAGGLRDEVFFYKDLRQHS</sequence>
<organism evidence="4 5">
    <name type="scientific">Zalerion maritima</name>
    <dbReference type="NCBI Taxonomy" id="339359"/>
    <lineage>
        <taxon>Eukaryota</taxon>
        <taxon>Fungi</taxon>
        <taxon>Dikarya</taxon>
        <taxon>Ascomycota</taxon>
        <taxon>Pezizomycotina</taxon>
        <taxon>Sordariomycetes</taxon>
        <taxon>Lulworthiomycetidae</taxon>
        <taxon>Lulworthiales</taxon>
        <taxon>Lulworthiaceae</taxon>
        <taxon>Zalerion</taxon>
    </lineage>
</organism>
<evidence type="ECO:0000256" key="2">
    <source>
        <dbReference type="ARBA" id="ARBA00023315"/>
    </source>
</evidence>
<dbReference type="Pfam" id="PF00583">
    <property type="entry name" value="Acetyltransf_1"/>
    <property type="match status" value="1"/>
</dbReference>
<dbReference type="InterPro" id="IPR016181">
    <property type="entry name" value="Acyl_CoA_acyltransferase"/>
</dbReference>
<dbReference type="InterPro" id="IPR000182">
    <property type="entry name" value="GNAT_dom"/>
</dbReference>
<proteinExistence type="predicted"/>
<dbReference type="SUPFAM" id="SSF55729">
    <property type="entry name" value="Acyl-CoA N-acyltransferases (Nat)"/>
    <property type="match status" value="1"/>
</dbReference>
<keyword evidence="1" id="KW-0808">Transferase</keyword>
<name>A0AAD5RHU4_9PEZI</name>
<dbReference type="Gene3D" id="3.40.630.30">
    <property type="match status" value="1"/>
</dbReference>
<dbReference type="Proteomes" id="UP001201980">
    <property type="component" value="Unassembled WGS sequence"/>
</dbReference>
<dbReference type="PROSITE" id="PS51186">
    <property type="entry name" value="GNAT"/>
    <property type="match status" value="1"/>
</dbReference>
<evidence type="ECO:0000256" key="1">
    <source>
        <dbReference type="ARBA" id="ARBA00022679"/>
    </source>
</evidence>